<feature type="transmembrane region" description="Helical" evidence="7">
    <location>
        <begin position="296"/>
        <end position="316"/>
    </location>
</feature>
<accession>A0ABT8KHK6</accession>
<evidence type="ECO:0000256" key="7">
    <source>
        <dbReference type="SAM" id="Phobius"/>
    </source>
</evidence>
<feature type="transmembrane region" description="Helical" evidence="7">
    <location>
        <begin position="268"/>
        <end position="289"/>
    </location>
</feature>
<dbReference type="Proteomes" id="UP001174208">
    <property type="component" value="Unassembled WGS sequence"/>
</dbReference>
<organism evidence="9 10">
    <name type="scientific">Leifsonia williamsii</name>
    <dbReference type="NCBI Taxonomy" id="3035919"/>
    <lineage>
        <taxon>Bacteria</taxon>
        <taxon>Bacillati</taxon>
        <taxon>Actinomycetota</taxon>
        <taxon>Actinomycetes</taxon>
        <taxon>Micrococcales</taxon>
        <taxon>Microbacteriaceae</taxon>
        <taxon>Leifsonia</taxon>
    </lineage>
</organism>
<keyword evidence="6 7" id="KW-0472">Membrane</keyword>
<keyword evidence="2" id="KW-0813">Transport</keyword>
<protein>
    <submittedName>
        <fullName evidence="9">MFS transporter</fullName>
    </submittedName>
</protein>
<feature type="transmembrane region" description="Helical" evidence="7">
    <location>
        <begin position="78"/>
        <end position="97"/>
    </location>
</feature>
<keyword evidence="4 7" id="KW-0812">Transmembrane</keyword>
<dbReference type="CDD" id="cd06173">
    <property type="entry name" value="MFS_MefA_like"/>
    <property type="match status" value="1"/>
</dbReference>
<feature type="transmembrane region" description="Helical" evidence="7">
    <location>
        <begin position="322"/>
        <end position="347"/>
    </location>
</feature>
<comment type="caution">
    <text evidence="9">The sequence shown here is derived from an EMBL/GenBank/DDBJ whole genome shotgun (WGS) entry which is preliminary data.</text>
</comment>
<evidence type="ECO:0000259" key="8">
    <source>
        <dbReference type="PROSITE" id="PS50850"/>
    </source>
</evidence>
<name>A0ABT8KHK6_9MICO</name>
<keyword evidence="5 7" id="KW-1133">Transmembrane helix</keyword>
<feature type="transmembrane region" description="Helical" evidence="7">
    <location>
        <begin position="233"/>
        <end position="256"/>
    </location>
</feature>
<keyword evidence="10" id="KW-1185">Reference proteome</keyword>
<keyword evidence="3" id="KW-1003">Cell membrane</keyword>
<dbReference type="SUPFAM" id="SSF103473">
    <property type="entry name" value="MFS general substrate transporter"/>
    <property type="match status" value="1"/>
</dbReference>
<evidence type="ECO:0000256" key="3">
    <source>
        <dbReference type="ARBA" id="ARBA00022475"/>
    </source>
</evidence>
<feature type="domain" description="Major facilitator superfamily (MFS) profile" evidence="8">
    <location>
        <begin position="1"/>
        <end position="413"/>
    </location>
</feature>
<evidence type="ECO:0000256" key="6">
    <source>
        <dbReference type="ARBA" id="ARBA00023136"/>
    </source>
</evidence>
<dbReference type="RefSeq" id="WP_301212024.1">
    <property type="nucleotide sequence ID" value="NZ_JAROCF010000001.1"/>
</dbReference>
<feature type="transmembrane region" description="Helical" evidence="7">
    <location>
        <begin position="12"/>
        <end position="38"/>
    </location>
</feature>
<feature type="transmembrane region" description="Helical" evidence="7">
    <location>
        <begin position="359"/>
        <end position="381"/>
    </location>
</feature>
<feature type="transmembrane region" description="Helical" evidence="7">
    <location>
        <begin position="387"/>
        <end position="409"/>
    </location>
</feature>
<evidence type="ECO:0000256" key="4">
    <source>
        <dbReference type="ARBA" id="ARBA00022692"/>
    </source>
</evidence>
<evidence type="ECO:0000256" key="5">
    <source>
        <dbReference type="ARBA" id="ARBA00022989"/>
    </source>
</evidence>
<dbReference type="InterPro" id="IPR036259">
    <property type="entry name" value="MFS_trans_sf"/>
</dbReference>
<dbReference type="InterPro" id="IPR020846">
    <property type="entry name" value="MFS_dom"/>
</dbReference>
<dbReference type="InterPro" id="IPR010290">
    <property type="entry name" value="TM_effector"/>
</dbReference>
<dbReference type="EMBL" id="JAROCF010000001">
    <property type="protein sequence ID" value="MDN4615947.1"/>
    <property type="molecule type" value="Genomic_DNA"/>
</dbReference>
<proteinExistence type="predicted"/>
<feature type="transmembrane region" description="Helical" evidence="7">
    <location>
        <begin position="160"/>
        <end position="184"/>
    </location>
</feature>
<dbReference type="PANTHER" id="PTHR23513:SF6">
    <property type="entry name" value="MAJOR FACILITATOR SUPERFAMILY ASSOCIATED DOMAIN-CONTAINING PROTEIN"/>
    <property type="match status" value="1"/>
</dbReference>
<evidence type="ECO:0000256" key="2">
    <source>
        <dbReference type="ARBA" id="ARBA00022448"/>
    </source>
</evidence>
<sequence length="433" mass="44075">MSRRHLLLRRDYGLLWSAGFVSDTGDWLLMIALPLFAFSATGSALGASTVFLAELIPMLLLGSLLGVLVDRWDRRRTIIVVALLQALALLPLLAASADRMGIVYAVAAVEAVLGAIINPARQAIVPGIVGADELGAANGLIAVSDNLARLIGSPLGGAAFAFWGLGGIVLVDAATFVVTALLVLGTRRGIGRAPATAVEAETGEEPVAQTERRLLREWVEGLRTLLASGTLRTMTAIAVLAGAAQGIFLVLFIVYLTEDVGAGDAGVGLVRGLQAVGGVLGGLVTGRLLRRFGERAVVGVGFLVFAGLLLVTWNLAPITTALAVYAGLFIAMGIPAVATGTGEITVVQSATPPAALGRVIAAVTTLGGAAQGVGLLAGGALAETVGAVPVLDAQAVLYALCGVLALVFLRGHGRVREPEAPPAAQTTQPSATS</sequence>
<dbReference type="PROSITE" id="PS50850">
    <property type="entry name" value="MFS"/>
    <property type="match status" value="1"/>
</dbReference>
<feature type="transmembrane region" description="Helical" evidence="7">
    <location>
        <begin position="44"/>
        <end position="69"/>
    </location>
</feature>
<dbReference type="PANTHER" id="PTHR23513">
    <property type="entry name" value="INTEGRAL MEMBRANE EFFLUX PROTEIN-RELATED"/>
    <property type="match status" value="1"/>
</dbReference>
<evidence type="ECO:0000313" key="9">
    <source>
        <dbReference type="EMBL" id="MDN4615947.1"/>
    </source>
</evidence>
<dbReference type="Pfam" id="PF05977">
    <property type="entry name" value="MFS_3"/>
    <property type="match status" value="1"/>
</dbReference>
<dbReference type="Gene3D" id="1.20.1250.20">
    <property type="entry name" value="MFS general substrate transporter like domains"/>
    <property type="match status" value="1"/>
</dbReference>
<reference evidence="9" key="1">
    <citation type="submission" date="2023-06" db="EMBL/GenBank/DDBJ databases">
        <title>MT1 and MT2 Draft Genomes of Novel Species.</title>
        <authorList>
            <person name="Venkateswaran K."/>
        </authorList>
    </citation>
    <scope>NUCLEOTIDE SEQUENCE</scope>
    <source>
        <strain evidence="9">F6_8S_P_1B</strain>
    </source>
</reference>
<evidence type="ECO:0000256" key="1">
    <source>
        <dbReference type="ARBA" id="ARBA00004651"/>
    </source>
</evidence>
<comment type="subcellular location">
    <subcellularLocation>
        <location evidence="1">Cell membrane</location>
        <topology evidence="1">Multi-pass membrane protein</topology>
    </subcellularLocation>
</comment>
<evidence type="ECO:0000313" key="10">
    <source>
        <dbReference type="Proteomes" id="UP001174208"/>
    </source>
</evidence>
<gene>
    <name evidence="9" type="ORF">P5G50_15965</name>
</gene>